<keyword evidence="1" id="KW-0812">Transmembrane</keyword>
<dbReference type="OrthoDB" id="65313at2759"/>
<dbReference type="VEuPathDB" id="FungiDB:H257_04421"/>
<dbReference type="AlphaFoldDB" id="W4GY08"/>
<dbReference type="GeneID" id="20806417"/>
<keyword evidence="1" id="KW-0472">Membrane</keyword>
<dbReference type="RefSeq" id="XP_009827233.1">
    <property type="nucleotide sequence ID" value="XM_009828931.1"/>
</dbReference>
<dbReference type="EMBL" id="KI913120">
    <property type="protein sequence ID" value="ETV83803.1"/>
    <property type="molecule type" value="Genomic_DNA"/>
</dbReference>
<accession>W4GY08</accession>
<organism evidence="2">
    <name type="scientific">Aphanomyces astaci</name>
    <name type="common">Crayfish plague agent</name>
    <dbReference type="NCBI Taxonomy" id="112090"/>
    <lineage>
        <taxon>Eukaryota</taxon>
        <taxon>Sar</taxon>
        <taxon>Stramenopiles</taxon>
        <taxon>Oomycota</taxon>
        <taxon>Saprolegniomycetes</taxon>
        <taxon>Saprolegniales</taxon>
        <taxon>Verrucalvaceae</taxon>
        <taxon>Aphanomyces</taxon>
    </lineage>
</organism>
<feature type="transmembrane region" description="Helical" evidence="1">
    <location>
        <begin position="59"/>
        <end position="79"/>
    </location>
</feature>
<evidence type="ECO:0000256" key="1">
    <source>
        <dbReference type="SAM" id="Phobius"/>
    </source>
</evidence>
<name>W4GY08_APHAT</name>
<reference evidence="2" key="1">
    <citation type="submission" date="2013-12" db="EMBL/GenBank/DDBJ databases">
        <title>The Genome Sequence of Aphanomyces astaci APO3.</title>
        <authorList>
            <consortium name="The Broad Institute Genomics Platform"/>
            <person name="Russ C."/>
            <person name="Tyler B."/>
            <person name="van West P."/>
            <person name="Dieguez-Uribeondo J."/>
            <person name="Young S.K."/>
            <person name="Zeng Q."/>
            <person name="Gargeya S."/>
            <person name="Fitzgerald M."/>
            <person name="Abouelleil A."/>
            <person name="Alvarado L."/>
            <person name="Chapman S.B."/>
            <person name="Gainer-Dewar J."/>
            <person name="Goldberg J."/>
            <person name="Griggs A."/>
            <person name="Gujja S."/>
            <person name="Hansen M."/>
            <person name="Howarth C."/>
            <person name="Imamovic A."/>
            <person name="Ireland A."/>
            <person name="Larimer J."/>
            <person name="McCowan C."/>
            <person name="Murphy C."/>
            <person name="Pearson M."/>
            <person name="Poon T.W."/>
            <person name="Priest M."/>
            <person name="Roberts A."/>
            <person name="Saif S."/>
            <person name="Shea T."/>
            <person name="Sykes S."/>
            <person name="Wortman J."/>
            <person name="Nusbaum C."/>
            <person name="Birren B."/>
        </authorList>
    </citation>
    <scope>NUCLEOTIDE SEQUENCE [LARGE SCALE GENOMIC DNA]</scope>
    <source>
        <strain evidence="2">APO3</strain>
    </source>
</reference>
<keyword evidence="1" id="KW-1133">Transmembrane helix</keyword>
<proteinExistence type="predicted"/>
<sequence>MDELVSTFRWDLLWHAITERVYREIIRPHVLLNGNADEWIGRVAAFVAMGVSFRLLRSIQTAIAAGTLSGVAAAVLVYFRRRWRARRRTSVQQLASDTTSSTCSFR</sequence>
<evidence type="ECO:0000313" key="2">
    <source>
        <dbReference type="EMBL" id="ETV83803.1"/>
    </source>
</evidence>
<protein>
    <submittedName>
        <fullName evidence="2">Uncharacterized protein</fullName>
    </submittedName>
</protein>
<gene>
    <name evidence="2" type="ORF">H257_04421</name>
</gene>